<keyword evidence="2" id="KW-0648">Protein biosynthesis</keyword>
<gene>
    <name evidence="2" type="ORF">NX780_19000</name>
</gene>
<evidence type="ECO:0000313" key="2">
    <source>
        <dbReference type="EMBL" id="MCS0598437.1"/>
    </source>
</evidence>
<keyword evidence="3" id="KW-1185">Reference proteome</keyword>
<dbReference type="SUPFAM" id="SSF54534">
    <property type="entry name" value="FKBP-like"/>
    <property type="match status" value="1"/>
</dbReference>
<accession>A0ABT2AQA1</accession>
<feature type="domain" description="Transcription elongation factor GreA/GreB C-terminal" evidence="1">
    <location>
        <begin position="45"/>
        <end position="120"/>
    </location>
</feature>
<comment type="caution">
    <text evidence="2">The sequence shown here is derived from an EMBL/GenBank/DDBJ whole genome shotgun (WGS) entry which is preliminary data.</text>
</comment>
<evidence type="ECO:0000259" key="1">
    <source>
        <dbReference type="Pfam" id="PF01272"/>
    </source>
</evidence>
<evidence type="ECO:0000313" key="3">
    <source>
        <dbReference type="Proteomes" id="UP001206572"/>
    </source>
</evidence>
<sequence>MCTTPYLSQEDLAILSAFARVRGEGARELASLIASSIPLPATEKQARRVALGSTVRYRTAGASETQAIVIACPHDANALLARVSILTPLALGLLGHAEGCTVGIALPHARTLPIDIVAVQPPSSHLCNPR</sequence>
<dbReference type="Proteomes" id="UP001206572">
    <property type="component" value="Unassembled WGS sequence"/>
</dbReference>
<proteinExistence type="predicted"/>
<reference evidence="2 3" key="1">
    <citation type="submission" date="2022-08" db="EMBL/GenBank/DDBJ databases">
        <title>Reclassification of Massilia species as members of the genera Telluria, Duganella, Pseudoduganella, Mokoshia gen. nov. and Zemynaea gen. nov. using orthogonal and non-orthogonal genome-based approaches.</title>
        <authorList>
            <person name="Bowman J.P."/>
        </authorList>
    </citation>
    <scope>NUCLEOTIDE SEQUENCE [LARGE SCALE GENOMIC DNA]</scope>
    <source>
        <strain evidence="2 3">JCM 31661</strain>
    </source>
</reference>
<dbReference type="Pfam" id="PF01272">
    <property type="entry name" value="GreA_GreB"/>
    <property type="match status" value="1"/>
</dbReference>
<dbReference type="Gene3D" id="3.10.50.30">
    <property type="entry name" value="Transcription elongation factor, GreA/GreB, C-terminal domain"/>
    <property type="match status" value="1"/>
</dbReference>
<name>A0ABT2AQA1_9BURK</name>
<keyword evidence="2" id="KW-0251">Elongation factor</keyword>
<protein>
    <submittedName>
        <fullName evidence="2">GreA/GreB family elongation factor</fullName>
    </submittedName>
</protein>
<organism evidence="2 3">
    <name type="scientific">Massilia agri</name>
    <dbReference type="NCBI Taxonomy" id="1886785"/>
    <lineage>
        <taxon>Bacteria</taxon>
        <taxon>Pseudomonadati</taxon>
        <taxon>Pseudomonadota</taxon>
        <taxon>Betaproteobacteria</taxon>
        <taxon>Burkholderiales</taxon>
        <taxon>Oxalobacteraceae</taxon>
        <taxon>Telluria group</taxon>
        <taxon>Massilia</taxon>
    </lineage>
</organism>
<dbReference type="InterPro" id="IPR001437">
    <property type="entry name" value="Tscrpt_elong_fac_GreA/B_C"/>
</dbReference>
<dbReference type="InterPro" id="IPR036953">
    <property type="entry name" value="GreA/GreB_C_sf"/>
</dbReference>
<dbReference type="EMBL" id="JANUHA010000015">
    <property type="protein sequence ID" value="MCS0598437.1"/>
    <property type="molecule type" value="Genomic_DNA"/>
</dbReference>
<dbReference type="GO" id="GO:0003746">
    <property type="term" value="F:translation elongation factor activity"/>
    <property type="evidence" value="ECO:0007669"/>
    <property type="project" value="UniProtKB-KW"/>
</dbReference>
<dbReference type="RefSeq" id="WP_258829449.1">
    <property type="nucleotide sequence ID" value="NZ_JANUHA010000015.1"/>
</dbReference>